<dbReference type="InterPro" id="IPR033116">
    <property type="entry name" value="TRYPSIN_SER"/>
</dbReference>
<dbReference type="InterPro" id="IPR009003">
    <property type="entry name" value="Peptidase_S1_PA"/>
</dbReference>
<dbReference type="Gene3D" id="2.40.10.10">
    <property type="entry name" value="Trypsin-like serine proteases"/>
    <property type="match status" value="1"/>
</dbReference>
<dbReference type="InterPro" id="IPR028994">
    <property type="entry name" value="Integrin_alpha_N"/>
</dbReference>
<dbReference type="SMART" id="SM00108">
    <property type="entry name" value="B_lectin"/>
    <property type="match status" value="1"/>
</dbReference>
<dbReference type="EMBL" id="ASHX02000001">
    <property type="protein sequence ID" value="OEJ93781.1"/>
    <property type="molecule type" value="Genomic_DNA"/>
</dbReference>
<dbReference type="InterPro" id="IPR001254">
    <property type="entry name" value="Trypsin_dom"/>
</dbReference>
<accession>A0A1D3DNA9</accession>
<dbReference type="PROSITE" id="PS00135">
    <property type="entry name" value="TRYPSIN_SER"/>
    <property type="match status" value="1"/>
</dbReference>
<dbReference type="PROSITE" id="PS50927">
    <property type="entry name" value="BULB_LECTIN"/>
    <property type="match status" value="1"/>
</dbReference>
<dbReference type="eggNOG" id="COG0741">
    <property type="taxonomic scope" value="Bacteria"/>
</dbReference>
<dbReference type="InterPro" id="IPR043504">
    <property type="entry name" value="Peptidase_S1_PA_chymotrypsin"/>
</dbReference>
<dbReference type="Pfam" id="PF00089">
    <property type="entry name" value="Trypsin"/>
    <property type="match status" value="1"/>
</dbReference>
<sequence length="618" mass="63886">MATIGRADLTAGTGGHVTEVTHLVPRADRDVVLARLATPATGIRPVALASGPAAAGDTLKVAGYGRTKTQWVPDRLHVASFGVNSVNGTTLGITGATAADSVCMGDSGGPVLRERDGAVELVGVSSRSWQGGCFGVEETRNGAVAARTDGIAVGDRLTAGQRLRSGETLASGSATLTMRADGNLVVTSRAGKVLWSTGTAGNAGATAEFGADSNLVVCDAAGTATLWQSGTGAAGGSLVLQERGNLVVRDAQGHTQWTTGTAVRNDFDGDTRADMLGWYDYADGRDMLYRFGGSDTGALAFPLAGYTSPAGSVDHARVKKVSGDFNGDGNADVAIMYGYADGSVRMWTYVSQGNGTFAAPFASWSAPAGSFTWSRARLESGDFNGDGRDDVGVLYDYDGGAVKLWTFLATPTGGFSAPKVAWDHPTWGDWARTDLHSGDFDGDGRDDAVLWYDYQDGRDVVHVLEGNADGTVASPRTALTSAAGSLTHSSMKIVLADYNGDGRDDIGAMYGCADGNVKMFTWPTKADGTSDSVRIGWASATASSWGFARTHFLHRPPPPPPAASDRGPGGAHDGGAVSSGTAPEGTAPPVSRGARGGAAFRGRWRGHTSGVRPGRHRR</sequence>
<dbReference type="InterPro" id="IPR001480">
    <property type="entry name" value="Bulb-type_lectin_dom"/>
</dbReference>
<dbReference type="eggNOG" id="COG0791">
    <property type="taxonomic scope" value="Bacteria"/>
</dbReference>
<dbReference type="InterPro" id="IPR013517">
    <property type="entry name" value="FG-GAP"/>
</dbReference>
<evidence type="ECO:0000259" key="3">
    <source>
        <dbReference type="PROSITE" id="PS50927"/>
    </source>
</evidence>
<keyword evidence="1" id="KW-0732">Signal</keyword>
<dbReference type="SUPFAM" id="SSF50494">
    <property type="entry name" value="Trypsin-like serine proteases"/>
    <property type="match status" value="1"/>
</dbReference>
<dbReference type="Proteomes" id="UP000095329">
    <property type="component" value="Unassembled WGS sequence"/>
</dbReference>
<dbReference type="STRING" id="1306406.J116_004180"/>
<organism evidence="4 5">
    <name type="scientific">Streptomyces thermolilacinus SPC6</name>
    <dbReference type="NCBI Taxonomy" id="1306406"/>
    <lineage>
        <taxon>Bacteria</taxon>
        <taxon>Bacillati</taxon>
        <taxon>Actinomycetota</taxon>
        <taxon>Actinomycetes</taxon>
        <taxon>Kitasatosporales</taxon>
        <taxon>Streptomycetaceae</taxon>
        <taxon>Streptomyces</taxon>
    </lineage>
</organism>
<dbReference type="Pfam" id="PF13517">
    <property type="entry name" value="FG-GAP_3"/>
    <property type="match status" value="2"/>
</dbReference>
<dbReference type="eggNOG" id="COG5640">
    <property type="taxonomic scope" value="Bacteria"/>
</dbReference>
<reference evidence="4 5" key="1">
    <citation type="journal article" date="2013" name="Genome Announc.">
        <title>Genome Sequence of Streptomyces violaceusniger Strain SPC6, a Halotolerant Streptomycete That Exhibits Rapid Growth and Development.</title>
        <authorList>
            <person name="Chen X."/>
            <person name="Zhang B."/>
            <person name="Zhang W."/>
            <person name="Wu X."/>
            <person name="Zhang M."/>
            <person name="Chen T."/>
            <person name="Liu G."/>
            <person name="Dyson P."/>
        </authorList>
    </citation>
    <scope>NUCLEOTIDE SEQUENCE [LARGE SCALE GENOMIC DNA]</scope>
    <source>
        <strain evidence="4 5">SPC6</strain>
    </source>
</reference>
<keyword evidence="5" id="KW-1185">Reference proteome</keyword>
<name>A0A1D3DNA9_9ACTN</name>
<proteinExistence type="predicted"/>
<comment type="caution">
    <text evidence="4">The sequence shown here is derived from an EMBL/GenBank/DDBJ whole genome shotgun (WGS) entry which is preliminary data.</text>
</comment>
<evidence type="ECO:0000256" key="1">
    <source>
        <dbReference type="ARBA" id="ARBA00022729"/>
    </source>
</evidence>
<dbReference type="GO" id="GO:0004252">
    <property type="term" value="F:serine-type endopeptidase activity"/>
    <property type="evidence" value="ECO:0007669"/>
    <property type="project" value="InterPro"/>
</dbReference>
<dbReference type="InterPro" id="IPR036426">
    <property type="entry name" value="Bulb-type_lectin_dom_sf"/>
</dbReference>
<dbReference type="SUPFAM" id="SSF69318">
    <property type="entry name" value="Integrin alpha N-terminal domain"/>
    <property type="match status" value="1"/>
</dbReference>
<evidence type="ECO:0000313" key="5">
    <source>
        <dbReference type="Proteomes" id="UP000095329"/>
    </source>
</evidence>
<protein>
    <recommendedName>
        <fullName evidence="3">Bulb-type lectin domain-containing protein</fullName>
    </recommendedName>
</protein>
<dbReference type="OrthoDB" id="9815928at2"/>
<dbReference type="AlphaFoldDB" id="A0A1D3DNA9"/>
<feature type="domain" description="Bulb-type lectin" evidence="3">
    <location>
        <begin position="154"/>
        <end position="261"/>
    </location>
</feature>
<evidence type="ECO:0000313" key="4">
    <source>
        <dbReference type="EMBL" id="OEJ93781.1"/>
    </source>
</evidence>
<dbReference type="GO" id="GO:0006508">
    <property type="term" value="P:proteolysis"/>
    <property type="evidence" value="ECO:0007669"/>
    <property type="project" value="InterPro"/>
</dbReference>
<gene>
    <name evidence="4" type="ORF">J116_004180</name>
</gene>
<evidence type="ECO:0000256" key="2">
    <source>
        <dbReference type="SAM" id="MobiDB-lite"/>
    </source>
</evidence>
<feature type="region of interest" description="Disordered" evidence="2">
    <location>
        <begin position="550"/>
        <end position="618"/>
    </location>
</feature>
<dbReference type="Gene3D" id="2.90.10.10">
    <property type="entry name" value="Bulb-type lectin domain"/>
    <property type="match status" value="2"/>
</dbReference>
<dbReference type="Gene3D" id="2.40.128.340">
    <property type="match status" value="2"/>
</dbReference>